<comment type="caution">
    <text evidence="4">The sequence shown here is derived from an EMBL/GenBank/DDBJ whole genome shotgun (WGS) entry which is preliminary data.</text>
</comment>
<sequence>MPSLFVRALGLLLLPAICILSLSSCTTYRSVPYFHDLPDTARPTLAKTMPFKNPVIQPDDVLTITIQTIDNNVSALLNSANTVNGVTAAVPVSATTVGIGGLGQQAINGYLVDKDGYVELSFVGKVKVGGLTTAQAQDKIRAEVDKYFNNPVVNVRYANFKITVLGEVARPSSYVMPNEKVTIFDALGMAGDLTIFGKRENVLLLRDSSSTDNREMVRLNLNSKGIVSSPYFYLKPNDIIYVEPSKYKIASVDAVRTRNITILTSVLSFAVIIVSRINF</sequence>
<dbReference type="Proteomes" id="UP000305848">
    <property type="component" value="Unassembled WGS sequence"/>
</dbReference>
<dbReference type="RefSeq" id="WP_137261894.1">
    <property type="nucleotide sequence ID" value="NZ_SZQL01000008.1"/>
</dbReference>
<proteinExistence type="predicted"/>
<gene>
    <name evidence="4" type="ORF">FC093_11295</name>
</gene>
<keyword evidence="1" id="KW-0732">Signal</keyword>
<dbReference type="Gene3D" id="3.10.560.10">
    <property type="entry name" value="Outer membrane lipoprotein wza domain like"/>
    <property type="match status" value="1"/>
</dbReference>
<dbReference type="InterPro" id="IPR019554">
    <property type="entry name" value="Soluble_ligand-bd"/>
</dbReference>
<dbReference type="InterPro" id="IPR049712">
    <property type="entry name" value="Poly_export"/>
</dbReference>
<evidence type="ECO:0000259" key="3">
    <source>
        <dbReference type="Pfam" id="PF10531"/>
    </source>
</evidence>
<dbReference type="PANTHER" id="PTHR33619:SF3">
    <property type="entry name" value="POLYSACCHARIDE EXPORT PROTEIN GFCE-RELATED"/>
    <property type="match status" value="1"/>
</dbReference>
<evidence type="ECO:0000259" key="2">
    <source>
        <dbReference type="Pfam" id="PF02563"/>
    </source>
</evidence>
<feature type="domain" description="Soluble ligand binding" evidence="3">
    <location>
        <begin position="161"/>
        <end position="214"/>
    </location>
</feature>
<dbReference type="Pfam" id="PF02563">
    <property type="entry name" value="Poly_export"/>
    <property type="match status" value="1"/>
</dbReference>
<reference evidence="4 5" key="1">
    <citation type="submission" date="2019-05" db="EMBL/GenBank/DDBJ databases">
        <title>Panacibacter sp. strain 17mud1-8 Genome sequencing and assembly.</title>
        <authorList>
            <person name="Chhetri G."/>
        </authorList>
    </citation>
    <scope>NUCLEOTIDE SEQUENCE [LARGE SCALE GENOMIC DNA]</scope>
    <source>
        <strain evidence="4 5">17mud1-8</strain>
    </source>
</reference>
<dbReference type="GO" id="GO:0015159">
    <property type="term" value="F:polysaccharide transmembrane transporter activity"/>
    <property type="evidence" value="ECO:0007669"/>
    <property type="project" value="InterPro"/>
</dbReference>
<protein>
    <submittedName>
        <fullName evidence="4">Uncharacterized protein</fullName>
    </submittedName>
</protein>
<dbReference type="Pfam" id="PF10531">
    <property type="entry name" value="SLBB"/>
    <property type="match status" value="1"/>
</dbReference>
<feature type="domain" description="Polysaccharide export protein N-terminal" evidence="2">
    <location>
        <begin position="54"/>
        <end position="156"/>
    </location>
</feature>
<evidence type="ECO:0000313" key="4">
    <source>
        <dbReference type="EMBL" id="TKK68214.1"/>
    </source>
</evidence>
<accession>A0A4U3L1X6</accession>
<dbReference type="AlphaFoldDB" id="A0A4U3L1X6"/>
<dbReference type="PROSITE" id="PS51257">
    <property type="entry name" value="PROKAR_LIPOPROTEIN"/>
    <property type="match status" value="1"/>
</dbReference>
<dbReference type="InterPro" id="IPR003715">
    <property type="entry name" value="Poly_export_N"/>
</dbReference>
<keyword evidence="5" id="KW-1185">Reference proteome</keyword>
<evidence type="ECO:0000313" key="5">
    <source>
        <dbReference type="Proteomes" id="UP000305848"/>
    </source>
</evidence>
<evidence type="ECO:0000256" key="1">
    <source>
        <dbReference type="ARBA" id="ARBA00022729"/>
    </source>
</evidence>
<organism evidence="4 5">
    <name type="scientific">Ilyomonas limi</name>
    <dbReference type="NCBI Taxonomy" id="2575867"/>
    <lineage>
        <taxon>Bacteria</taxon>
        <taxon>Pseudomonadati</taxon>
        <taxon>Bacteroidota</taxon>
        <taxon>Chitinophagia</taxon>
        <taxon>Chitinophagales</taxon>
        <taxon>Chitinophagaceae</taxon>
        <taxon>Ilyomonas</taxon>
    </lineage>
</organism>
<dbReference type="OrthoDB" id="662756at2"/>
<name>A0A4U3L1X6_9BACT</name>
<dbReference type="EMBL" id="SZQL01000008">
    <property type="protein sequence ID" value="TKK68214.1"/>
    <property type="molecule type" value="Genomic_DNA"/>
</dbReference>
<dbReference type="PANTHER" id="PTHR33619">
    <property type="entry name" value="POLYSACCHARIDE EXPORT PROTEIN GFCE-RELATED"/>
    <property type="match status" value="1"/>
</dbReference>